<gene>
    <name evidence="1" type="ORF">RF11_02653</name>
</gene>
<evidence type="ECO:0008006" key="3">
    <source>
        <dbReference type="Google" id="ProtNLM"/>
    </source>
</evidence>
<sequence length="147" mass="17681">MIYDYGTELYVPCAFALVNGKSEYIYSQIPDAVEYIKCLLVHEEVLDTFWLYFQKTWLVRFPSKVWNTFDISKSDIMNRTNNALERYNRRMNDFFANAHPNLVSFPKIIRDEFKYYEERCTEIHQNSSGIIFRQVTLEKNDLRSEFN</sequence>
<keyword evidence="2" id="KW-1185">Reference proteome</keyword>
<dbReference type="EMBL" id="JWZT01005439">
    <property type="protein sequence ID" value="KII60792.1"/>
    <property type="molecule type" value="Genomic_DNA"/>
</dbReference>
<accession>A0A0C2IVC2</accession>
<dbReference type="Proteomes" id="UP000031668">
    <property type="component" value="Unassembled WGS sequence"/>
</dbReference>
<dbReference type="AlphaFoldDB" id="A0A0C2IVC2"/>
<protein>
    <recommendedName>
        <fullName evidence="3">MULE transposase domain-containing protein</fullName>
    </recommendedName>
</protein>
<reference evidence="1 2" key="1">
    <citation type="journal article" date="2014" name="Genome Biol. Evol.">
        <title>The genome of the myxosporean Thelohanellus kitauei shows adaptations to nutrient acquisition within its fish host.</title>
        <authorList>
            <person name="Yang Y."/>
            <person name="Xiong J."/>
            <person name="Zhou Z."/>
            <person name="Huo F."/>
            <person name="Miao W."/>
            <person name="Ran C."/>
            <person name="Liu Y."/>
            <person name="Zhang J."/>
            <person name="Feng J."/>
            <person name="Wang M."/>
            <person name="Wang M."/>
            <person name="Wang L."/>
            <person name="Yao B."/>
        </authorList>
    </citation>
    <scope>NUCLEOTIDE SEQUENCE [LARGE SCALE GENOMIC DNA]</scope>
    <source>
        <strain evidence="1">Wuqing</strain>
    </source>
</reference>
<evidence type="ECO:0000313" key="2">
    <source>
        <dbReference type="Proteomes" id="UP000031668"/>
    </source>
</evidence>
<comment type="caution">
    <text evidence="1">The sequence shown here is derived from an EMBL/GenBank/DDBJ whole genome shotgun (WGS) entry which is preliminary data.</text>
</comment>
<organism evidence="1 2">
    <name type="scientific">Thelohanellus kitauei</name>
    <name type="common">Myxosporean</name>
    <dbReference type="NCBI Taxonomy" id="669202"/>
    <lineage>
        <taxon>Eukaryota</taxon>
        <taxon>Metazoa</taxon>
        <taxon>Cnidaria</taxon>
        <taxon>Myxozoa</taxon>
        <taxon>Myxosporea</taxon>
        <taxon>Bivalvulida</taxon>
        <taxon>Platysporina</taxon>
        <taxon>Myxobolidae</taxon>
        <taxon>Thelohanellus</taxon>
    </lineage>
</organism>
<name>A0A0C2IVC2_THEKT</name>
<evidence type="ECO:0000313" key="1">
    <source>
        <dbReference type="EMBL" id="KII60792.1"/>
    </source>
</evidence>
<proteinExistence type="predicted"/>
<dbReference type="OrthoDB" id="119397at2759"/>